<dbReference type="InterPro" id="IPR051122">
    <property type="entry name" value="SDR_DHRS6-like"/>
</dbReference>
<accession>A0A2S1SKD5</accession>
<dbReference type="RefSeq" id="WP_108904574.1">
    <property type="nucleotide sequence ID" value="NZ_CP029187.1"/>
</dbReference>
<dbReference type="InterPro" id="IPR002347">
    <property type="entry name" value="SDR_fam"/>
</dbReference>
<dbReference type="EMBL" id="CP029187">
    <property type="protein sequence ID" value="AWI26797.1"/>
    <property type="molecule type" value="Genomic_DNA"/>
</dbReference>
<dbReference type="AlphaFoldDB" id="A0A2S1SKD5"/>
<organism evidence="3 4">
    <name type="scientific">Flavobacterium pallidum</name>
    <dbReference type="NCBI Taxonomy" id="2172098"/>
    <lineage>
        <taxon>Bacteria</taxon>
        <taxon>Pseudomonadati</taxon>
        <taxon>Bacteroidota</taxon>
        <taxon>Flavobacteriia</taxon>
        <taxon>Flavobacteriales</taxon>
        <taxon>Flavobacteriaceae</taxon>
        <taxon>Flavobacterium</taxon>
    </lineage>
</organism>
<dbReference type="Gene3D" id="3.40.50.720">
    <property type="entry name" value="NAD(P)-binding Rossmann-like Domain"/>
    <property type="match status" value="1"/>
</dbReference>
<dbReference type="OrthoDB" id="9803333at2"/>
<evidence type="ECO:0000313" key="4">
    <source>
        <dbReference type="Proteomes" id="UP000244937"/>
    </source>
</evidence>
<dbReference type="PANTHER" id="PTHR43477">
    <property type="entry name" value="DIHYDROANTICAPSIN 7-DEHYDROGENASE"/>
    <property type="match status" value="1"/>
</dbReference>
<dbReference type="CDD" id="cd05233">
    <property type="entry name" value="SDR_c"/>
    <property type="match status" value="1"/>
</dbReference>
<protein>
    <submittedName>
        <fullName evidence="3">Oxidoreductase</fullName>
    </submittedName>
</protein>
<evidence type="ECO:0000256" key="2">
    <source>
        <dbReference type="ARBA" id="ARBA00023002"/>
    </source>
</evidence>
<dbReference type="PRINTS" id="PR00081">
    <property type="entry name" value="GDHRDH"/>
</dbReference>
<dbReference type="Pfam" id="PF13561">
    <property type="entry name" value="adh_short_C2"/>
    <property type="match status" value="1"/>
</dbReference>
<dbReference type="PANTHER" id="PTHR43477:SF1">
    <property type="entry name" value="DIHYDROANTICAPSIN 7-DEHYDROGENASE"/>
    <property type="match status" value="1"/>
</dbReference>
<dbReference type="KEGG" id="fpal:HYN49_13315"/>
<keyword evidence="2" id="KW-0560">Oxidoreductase</keyword>
<comment type="similarity">
    <text evidence="1">Belongs to the short-chain dehydrogenases/reductases (SDR) family.</text>
</comment>
<proteinExistence type="inferred from homology"/>
<evidence type="ECO:0000313" key="3">
    <source>
        <dbReference type="EMBL" id="AWI26797.1"/>
    </source>
</evidence>
<dbReference type="InterPro" id="IPR036291">
    <property type="entry name" value="NAD(P)-bd_dom_sf"/>
</dbReference>
<gene>
    <name evidence="3" type="ORF">HYN49_13315</name>
</gene>
<name>A0A2S1SKD5_9FLAO</name>
<dbReference type="GO" id="GO:0016491">
    <property type="term" value="F:oxidoreductase activity"/>
    <property type="evidence" value="ECO:0007669"/>
    <property type="project" value="UniProtKB-KW"/>
</dbReference>
<sequence length="231" mass="24784">MKNILIVGSSSGIGKTLSGLLAEDHRIYGTFFKNGSISGHHNLTLHHLDVLDGNNDYSFLPEVLDGLVYCPGAINLKPFSRAKDEDFLEDYNLQVLGAVRCIQSCLSRLKKSNAPSIVLFSTVAVKTGFNFHSIVSTNKGAVEGLTKALSAELAPTIRINCIAPSITNTPLAAGLLNTPEKIEANAQRHPLKKIGTPEDIAHMAAYLLSDKSGWITGQVFNVDGGISTIKI</sequence>
<dbReference type="SUPFAM" id="SSF51735">
    <property type="entry name" value="NAD(P)-binding Rossmann-fold domains"/>
    <property type="match status" value="1"/>
</dbReference>
<evidence type="ECO:0000256" key="1">
    <source>
        <dbReference type="ARBA" id="ARBA00006484"/>
    </source>
</evidence>
<reference evidence="3 4" key="1">
    <citation type="submission" date="2018-05" db="EMBL/GenBank/DDBJ databases">
        <title>Genome sequencing of Flavobacterium sp. HYN0049.</title>
        <authorList>
            <person name="Yi H."/>
            <person name="Baek C."/>
        </authorList>
    </citation>
    <scope>NUCLEOTIDE SEQUENCE [LARGE SCALE GENOMIC DNA]</scope>
    <source>
        <strain evidence="3 4">HYN0049</strain>
    </source>
</reference>
<keyword evidence="4" id="KW-1185">Reference proteome</keyword>
<dbReference type="Proteomes" id="UP000244937">
    <property type="component" value="Chromosome"/>
</dbReference>